<dbReference type="EMBL" id="PDLN01000018">
    <property type="protein sequence ID" value="RDW61531.1"/>
    <property type="molecule type" value="Genomic_DNA"/>
</dbReference>
<sequence>MAENDYLEDDLGSQSVLQNDEPRSRMSTVSTLGNIMISHSVVQRSRLNRSSRARLKSADFRIYEDETATFSAEESHNLRDTVVDEDCESKSFEASFPRFGAFPNPTQTLMNANSKYRRYHLRARRLPLETLEHDEVTTLSVLPSTPLGGKKSLQVGTFTTAVDLTREKEPTKPQKGSLGRQSWTSGLLAEQAQLNDTLQNFLRHPGSFLLPSVTPKQAASRTEFAIKPRKGKK</sequence>
<organism evidence="2 3">
    <name type="scientific">Coleophoma crateriformis</name>
    <dbReference type="NCBI Taxonomy" id="565419"/>
    <lineage>
        <taxon>Eukaryota</taxon>
        <taxon>Fungi</taxon>
        <taxon>Dikarya</taxon>
        <taxon>Ascomycota</taxon>
        <taxon>Pezizomycotina</taxon>
        <taxon>Leotiomycetes</taxon>
        <taxon>Helotiales</taxon>
        <taxon>Dermateaceae</taxon>
        <taxon>Coleophoma</taxon>
    </lineage>
</organism>
<accession>A0A3D8QII4</accession>
<dbReference type="AlphaFoldDB" id="A0A3D8QII4"/>
<feature type="region of interest" description="Disordered" evidence="1">
    <location>
        <begin position="213"/>
        <end position="233"/>
    </location>
</feature>
<name>A0A3D8QII4_9HELO</name>
<evidence type="ECO:0000313" key="2">
    <source>
        <dbReference type="EMBL" id="RDW61531.1"/>
    </source>
</evidence>
<reference evidence="2 3" key="1">
    <citation type="journal article" date="2018" name="IMA Fungus">
        <title>IMA Genome-F 9: Draft genome sequence of Annulohypoxylon stygium, Aspergillus mulundensis, Berkeleyomyces basicola (syn. Thielaviopsis basicola), Ceratocystis smalleyi, two Cercospora beticola strains, Coleophoma cylindrospora, Fusarium fracticaudum, Phialophora cf. hyalina, and Morchella septimelata.</title>
        <authorList>
            <person name="Wingfield B.D."/>
            <person name="Bills G.F."/>
            <person name="Dong Y."/>
            <person name="Huang W."/>
            <person name="Nel W.J."/>
            <person name="Swalarsk-Parry B.S."/>
            <person name="Vaghefi N."/>
            <person name="Wilken P.M."/>
            <person name="An Z."/>
            <person name="de Beer Z.W."/>
            <person name="De Vos L."/>
            <person name="Chen L."/>
            <person name="Duong T.A."/>
            <person name="Gao Y."/>
            <person name="Hammerbacher A."/>
            <person name="Kikkert J.R."/>
            <person name="Li Y."/>
            <person name="Li H."/>
            <person name="Li K."/>
            <person name="Li Q."/>
            <person name="Liu X."/>
            <person name="Ma X."/>
            <person name="Naidoo K."/>
            <person name="Pethybridge S.J."/>
            <person name="Sun J."/>
            <person name="Steenkamp E.T."/>
            <person name="van der Nest M.A."/>
            <person name="van Wyk S."/>
            <person name="Wingfield M.J."/>
            <person name="Xiong C."/>
            <person name="Yue Q."/>
            <person name="Zhang X."/>
        </authorList>
    </citation>
    <scope>NUCLEOTIDE SEQUENCE [LARGE SCALE GENOMIC DNA]</scope>
    <source>
        <strain evidence="2 3">BP5796</strain>
    </source>
</reference>
<dbReference type="Proteomes" id="UP000256328">
    <property type="component" value="Unassembled WGS sequence"/>
</dbReference>
<evidence type="ECO:0000256" key="1">
    <source>
        <dbReference type="SAM" id="MobiDB-lite"/>
    </source>
</evidence>
<feature type="compositionally biased region" description="Acidic residues" evidence="1">
    <location>
        <begin position="1"/>
        <end position="11"/>
    </location>
</feature>
<evidence type="ECO:0000313" key="3">
    <source>
        <dbReference type="Proteomes" id="UP000256328"/>
    </source>
</evidence>
<comment type="caution">
    <text evidence="2">The sequence shown here is derived from an EMBL/GenBank/DDBJ whole genome shotgun (WGS) entry which is preliminary data.</text>
</comment>
<keyword evidence="3" id="KW-1185">Reference proteome</keyword>
<proteinExistence type="predicted"/>
<gene>
    <name evidence="2" type="ORF">BP5796_11423</name>
</gene>
<feature type="region of interest" description="Disordered" evidence="1">
    <location>
        <begin position="1"/>
        <end position="25"/>
    </location>
</feature>
<protein>
    <submittedName>
        <fullName evidence="2">Uncharacterized protein</fullName>
    </submittedName>
</protein>
<dbReference type="OrthoDB" id="10314242at2759"/>